<reference evidence="8 9" key="1">
    <citation type="submission" date="2017-06" db="EMBL/GenBank/DDBJ databases">
        <title>Global population genomics of the pathogenic fungus Cryptococcus neoformans var. grubii.</title>
        <authorList>
            <person name="Cuomo C."/>
            <person name="Litvintseva A."/>
            <person name="Chen Y."/>
            <person name="Young S."/>
            <person name="Zeng Q."/>
            <person name="Chapman S."/>
            <person name="Gujja S."/>
            <person name="Saif S."/>
            <person name="Birren B."/>
        </authorList>
    </citation>
    <scope>NUCLEOTIDE SEQUENCE [LARGE SCALE GENOMIC DNA]</scope>
    <source>
        <strain evidence="8 9">Tu259-1</strain>
    </source>
</reference>
<accession>A0A854QME0</accession>
<name>A0A854QME0_CRYNE</name>
<feature type="transmembrane region" description="Helical" evidence="7">
    <location>
        <begin position="104"/>
        <end position="122"/>
    </location>
</feature>
<comment type="subcellular location">
    <subcellularLocation>
        <location evidence="1">Membrane</location>
        <topology evidence="1">Multi-pass membrane protein</topology>
    </subcellularLocation>
</comment>
<dbReference type="GO" id="GO:0006621">
    <property type="term" value="P:protein retention in ER lumen"/>
    <property type="evidence" value="ECO:0007669"/>
    <property type="project" value="TreeGrafter"/>
</dbReference>
<keyword evidence="5 7" id="KW-0472">Membrane</keyword>
<dbReference type="GO" id="GO:0000139">
    <property type="term" value="C:Golgi membrane"/>
    <property type="evidence" value="ECO:0007669"/>
    <property type="project" value="TreeGrafter"/>
</dbReference>
<dbReference type="InterPro" id="IPR004932">
    <property type="entry name" value="Rer1"/>
</dbReference>
<evidence type="ECO:0000256" key="6">
    <source>
        <dbReference type="SAM" id="MobiDB-lite"/>
    </source>
</evidence>
<feature type="transmembrane region" description="Helical" evidence="7">
    <location>
        <begin position="235"/>
        <end position="252"/>
    </location>
</feature>
<comment type="caution">
    <text evidence="8">The sequence shown here is derived from an EMBL/GenBank/DDBJ whole genome shotgun (WGS) entry which is preliminary data.</text>
</comment>
<dbReference type="OrthoDB" id="448250at2759"/>
<keyword evidence="3 7" id="KW-0812">Transmembrane</keyword>
<sequence>MNVSSPPAGLPLTPQPQTYPAVNPYPPAQSAPSTGPGSGFPPKSGLAGMTPHSMSSTPIPNMAPGAGMRGGLPEERNVAQLVRENTNVWARKWQGLLDRSTPHVLERWLVTLGLFLLFALNVILRQGWYIVCYALAIYILNLFLAFLQPRFDPSLAEDLAADDVEEGAPGLPGAGPAKAPGGLKGLLNGFSSGEEDEEFRPFIRRLPEFKFWYSATKANAIALLCTITRATDVPVYWPILLVYFFTLFGLTMRRQIQHMVKYKYVPFDLGKKARYGRK</sequence>
<evidence type="ECO:0000313" key="8">
    <source>
        <dbReference type="EMBL" id="OXG29890.1"/>
    </source>
</evidence>
<organism evidence="8 9">
    <name type="scientific">Cryptococcus neoformans Tu259-1</name>
    <dbReference type="NCBI Taxonomy" id="1230072"/>
    <lineage>
        <taxon>Eukaryota</taxon>
        <taxon>Fungi</taxon>
        <taxon>Dikarya</taxon>
        <taxon>Basidiomycota</taxon>
        <taxon>Agaricomycotina</taxon>
        <taxon>Tremellomycetes</taxon>
        <taxon>Tremellales</taxon>
        <taxon>Cryptococcaceae</taxon>
        <taxon>Cryptococcus</taxon>
        <taxon>Cryptococcus neoformans species complex</taxon>
    </lineage>
</organism>
<dbReference type="GO" id="GO:0005783">
    <property type="term" value="C:endoplasmic reticulum"/>
    <property type="evidence" value="ECO:0007669"/>
    <property type="project" value="GOC"/>
</dbReference>
<evidence type="ECO:0000256" key="7">
    <source>
        <dbReference type="SAM" id="Phobius"/>
    </source>
</evidence>
<dbReference type="Pfam" id="PF03248">
    <property type="entry name" value="Rer1"/>
    <property type="match status" value="1"/>
</dbReference>
<dbReference type="GO" id="GO:0006890">
    <property type="term" value="P:retrograde vesicle-mediated transport, Golgi to endoplasmic reticulum"/>
    <property type="evidence" value="ECO:0007669"/>
    <property type="project" value="TreeGrafter"/>
</dbReference>
<evidence type="ECO:0000256" key="2">
    <source>
        <dbReference type="ARBA" id="ARBA00006070"/>
    </source>
</evidence>
<dbReference type="PANTHER" id="PTHR10743">
    <property type="entry name" value="PROTEIN RER1"/>
    <property type="match status" value="1"/>
</dbReference>
<feature type="region of interest" description="Disordered" evidence="6">
    <location>
        <begin position="1"/>
        <end position="70"/>
    </location>
</feature>
<feature type="transmembrane region" description="Helical" evidence="7">
    <location>
        <begin position="128"/>
        <end position="147"/>
    </location>
</feature>
<dbReference type="Proteomes" id="UP000199727">
    <property type="component" value="Unassembled WGS sequence"/>
</dbReference>
<evidence type="ECO:0000256" key="3">
    <source>
        <dbReference type="ARBA" id="ARBA00022692"/>
    </source>
</evidence>
<evidence type="ECO:0000256" key="5">
    <source>
        <dbReference type="ARBA" id="ARBA00023136"/>
    </source>
</evidence>
<dbReference type="AlphaFoldDB" id="A0A854QME0"/>
<dbReference type="PANTHER" id="PTHR10743:SF0">
    <property type="entry name" value="PROTEIN RER1"/>
    <property type="match status" value="1"/>
</dbReference>
<evidence type="ECO:0008006" key="10">
    <source>
        <dbReference type="Google" id="ProtNLM"/>
    </source>
</evidence>
<evidence type="ECO:0000313" key="9">
    <source>
        <dbReference type="Proteomes" id="UP000199727"/>
    </source>
</evidence>
<proteinExistence type="inferred from homology"/>
<keyword evidence="4 7" id="KW-1133">Transmembrane helix</keyword>
<gene>
    <name evidence="8" type="ORF">C361_00324</name>
</gene>
<protein>
    <recommendedName>
        <fullName evidence="10">ER to Golgi transport-related protein</fullName>
    </recommendedName>
</protein>
<evidence type="ECO:0000256" key="1">
    <source>
        <dbReference type="ARBA" id="ARBA00004141"/>
    </source>
</evidence>
<evidence type="ECO:0000256" key="4">
    <source>
        <dbReference type="ARBA" id="ARBA00022989"/>
    </source>
</evidence>
<dbReference type="EMBL" id="AMKT01000007">
    <property type="protein sequence ID" value="OXG29890.1"/>
    <property type="molecule type" value="Genomic_DNA"/>
</dbReference>
<comment type="similarity">
    <text evidence="2">Belongs to the RER1 family.</text>
</comment>